<evidence type="ECO:0000256" key="10">
    <source>
        <dbReference type="HAMAP-Rule" id="MF_01043"/>
    </source>
</evidence>
<keyword evidence="12" id="KW-1185">Reference proteome</keyword>
<dbReference type="GO" id="GO:0008654">
    <property type="term" value="P:phospholipid biosynthetic process"/>
    <property type="evidence" value="ECO:0007669"/>
    <property type="project" value="UniProtKB-UniRule"/>
</dbReference>
<accession>A0A1B9F7J8</accession>
<evidence type="ECO:0000313" key="11">
    <source>
        <dbReference type="EMBL" id="OCC15824.1"/>
    </source>
</evidence>
<comment type="catalytic activity">
    <reaction evidence="10">
        <text>an acyl phosphate + sn-glycerol 3-phosphate = a 1-acyl-sn-glycero-3-phosphate + phosphate</text>
        <dbReference type="Rhea" id="RHEA:34075"/>
        <dbReference type="ChEBI" id="CHEBI:43474"/>
        <dbReference type="ChEBI" id="CHEBI:57597"/>
        <dbReference type="ChEBI" id="CHEBI:57970"/>
        <dbReference type="ChEBI" id="CHEBI:59918"/>
        <dbReference type="EC" id="2.3.1.275"/>
    </reaction>
</comment>
<evidence type="ECO:0000256" key="6">
    <source>
        <dbReference type="ARBA" id="ARBA00023098"/>
    </source>
</evidence>
<dbReference type="OrthoDB" id="9777124at2"/>
<dbReference type="PANTHER" id="PTHR30309:SF0">
    <property type="entry name" value="GLYCEROL-3-PHOSPHATE ACYLTRANSFERASE-RELATED"/>
    <property type="match status" value="1"/>
</dbReference>
<keyword evidence="4 10" id="KW-0812">Transmembrane</keyword>
<feature type="transmembrane region" description="Helical" evidence="10">
    <location>
        <begin position="82"/>
        <end position="101"/>
    </location>
</feature>
<dbReference type="STRING" id="1156395.DBT_0749"/>
<keyword evidence="8 10" id="KW-0594">Phospholipid biosynthesis</keyword>
<dbReference type="EMBL" id="MAGO01000003">
    <property type="protein sequence ID" value="OCC15824.1"/>
    <property type="molecule type" value="Genomic_DNA"/>
</dbReference>
<name>A0A1B9F7J8_9BACT</name>
<evidence type="ECO:0000256" key="9">
    <source>
        <dbReference type="ARBA" id="ARBA00023264"/>
    </source>
</evidence>
<dbReference type="RefSeq" id="WP_067616495.1">
    <property type="nucleotide sequence ID" value="NZ_MAGO01000003.1"/>
</dbReference>
<keyword evidence="11" id="KW-0012">Acyltransferase</keyword>
<dbReference type="EC" id="2.3.1.275" evidence="10"/>
<comment type="function">
    <text evidence="10">Catalyzes the transfer of an acyl group from acyl-phosphate (acyl-PO(4)) to glycerol-3-phosphate (G3P) to form lysophosphatidic acid (LPA). This enzyme utilizes acyl-phosphate as fatty acyl donor, but not acyl-CoA or acyl-ACP.</text>
</comment>
<feature type="transmembrane region" description="Helical" evidence="10">
    <location>
        <begin position="6"/>
        <end position="23"/>
    </location>
</feature>
<dbReference type="Pfam" id="PF02660">
    <property type="entry name" value="G3P_acyltransf"/>
    <property type="match status" value="1"/>
</dbReference>
<dbReference type="Proteomes" id="UP000093080">
    <property type="component" value="Unassembled WGS sequence"/>
</dbReference>
<keyword evidence="5 10" id="KW-1133">Transmembrane helix</keyword>
<evidence type="ECO:0000256" key="2">
    <source>
        <dbReference type="ARBA" id="ARBA00022516"/>
    </source>
</evidence>
<dbReference type="HAMAP" id="MF_01043">
    <property type="entry name" value="PlsY"/>
    <property type="match status" value="1"/>
</dbReference>
<dbReference type="PANTHER" id="PTHR30309">
    <property type="entry name" value="INNER MEMBRANE PROTEIN YGIH"/>
    <property type="match status" value="1"/>
</dbReference>
<dbReference type="AlphaFoldDB" id="A0A1B9F7J8"/>
<dbReference type="NCBIfam" id="TIGR00023">
    <property type="entry name" value="glycerol-3-phosphate 1-O-acyltransferase PlsY"/>
    <property type="match status" value="1"/>
</dbReference>
<dbReference type="PATRIC" id="fig|1156395.6.peg.759"/>
<feature type="transmembrane region" description="Helical" evidence="10">
    <location>
        <begin position="44"/>
        <end position="62"/>
    </location>
</feature>
<reference evidence="11 12" key="1">
    <citation type="submission" date="2016-06" db="EMBL/GenBank/DDBJ databases">
        <title>Respiratory ammonification of nitrate coupled to the oxidation of elemental sulfur in deep-sea autotrophic thermophilic bacteria.</title>
        <authorList>
            <person name="Slobodkina G.B."/>
            <person name="Mardanov A.V."/>
            <person name="Ravin N.V."/>
            <person name="Frolova A.A."/>
            <person name="Viryasiv M.B."/>
            <person name="Chernyh N.A."/>
            <person name="Bonch-Osmolovskaya E.A."/>
            <person name="Slobodkin A.I."/>
        </authorList>
    </citation>
    <scope>NUCLEOTIDE SEQUENCE [LARGE SCALE GENOMIC DNA]</scope>
    <source>
        <strain evidence="11 12">S69</strain>
    </source>
</reference>
<evidence type="ECO:0000313" key="12">
    <source>
        <dbReference type="Proteomes" id="UP000093080"/>
    </source>
</evidence>
<keyword evidence="1 10" id="KW-1003">Cell membrane</keyword>
<feature type="transmembrane region" description="Helical" evidence="10">
    <location>
        <begin position="154"/>
        <end position="178"/>
    </location>
</feature>
<dbReference type="InterPro" id="IPR003811">
    <property type="entry name" value="G3P_acylTferase_PlsY"/>
</dbReference>
<keyword evidence="3 10" id="KW-0808">Transferase</keyword>
<evidence type="ECO:0000256" key="3">
    <source>
        <dbReference type="ARBA" id="ARBA00022679"/>
    </source>
</evidence>
<evidence type="ECO:0000256" key="8">
    <source>
        <dbReference type="ARBA" id="ARBA00023209"/>
    </source>
</evidence>
<proteinExistence type="inferred from homology"/>
<comment type="similarity">
    <text evidence="10">Belongs to the PlsY family.</text>
</comment>
<gene>
    <name evidence="10" type="primary">plsY</name>
    <name evidence="11" type="ORF">DBT_0749</name>
</gene>
<dbReference type="UniPathway" id="UPA00085"/>
<comment type="pathway">
    <text evidence="10">Lipid metabolism; phospholipid metabolism.</text>
</comment>
<comment type="caution">
    <text evidence="11">The sequence shown here is derived from an EMBL/GenBank/DDBJ whole genome shotgun (WGS) entry which is preliminary data.</text>
</comment>
<keyword evidence="9 10" id="KW-1208">Phospholipid metabolism</keyword>
<dbReference type="GO" id="GO:0005886">
    <property type="term" value="C:plasma membrane"/>
    <property type="evidence" value="ECO:0007669"/>
    <property type="project" value="UniProtKB-SubCell"/>
</dbReference>
<comment type="subcellular location">
    <subcellularLocation>
        <location evidence="10">Cell membrane</location>
        <topology evidence="10">Multi-pass membrane protein</topology>
    </subcellularLocation>
</comment>
<keyword evidence="2 10" id="KW-0444">Lipid biosynthesis</keyword>
<evidence type="ECO:0000256" key="5">
    <source>
        <dbReference type="ARBA" id="ARBA00022989"/>
    </source>
</evidence>
<evidence type="ECO:0000256" key="1">
    <source>
        <dbReference type="ARBA" id="ARBA00022475"/>
    </source>
</evidence>
<keyword evidence="6 10" id="KW-0443">Lipid metabolism</keyword>
<organism evidence="11 12">
    <name type="scientific">Dissulfuribacter thermophilus</name>
    <dbReference type="NCBI Taxonomy" id="1156395"/>
    <lineage>
        <taxon>Bacteria</taxon>
        <taxon>Pseudomonadati</taxon>
        <taxon>Thermodesulfobacteriota</taxon>
        <taxon>Dissulfuribacteria</taxon>
        <taxon>Dissulfuribacterales</taxon>
        <taxon>Dissulfuribacteraceae</taxon>
        <taxon>Dissulfuribacter</taxon>
    </lineage>
</organism>
<evidence type="ECO:0000256" key="7">
    <source>
        <dbReference type="ARBA" id="ARBA00023136"/>
    </source>
</evidence>
<comment type="subunit">
    <text evidence="10">Probably interacts with PlsX.</text>
</comment>
<evidence type="ECO:0000256" key="4">
    <source>
        <dbReference type="ARBA" id="ARBA00022692"/>
    </source>
</evidence>
<protein>
    <recommendedName>
        <fullName evidence="10">Glycerol-3-phosphate acyltransferase</fullName>
    </recommendedName>
    <alternativeName>
        <fullName evidence="10">Acyl-PO4 G3P acyltransferase</fullName>
    </alternativeName>
    <alternativeName>
        <fullName evidence="10">Acyl-phosphate--glycerol-3-phosphate acyltransferase</fullName>
    </alternativeName>
    <alternativeName>
        <fullName evidence="10">G3P acyltransferase</fullName>
        <shortName evidence="10">GPAT</shortName>
        <ecNumber evidence="10">2.3.1.275</ecNumber>
    </alternativeName>
    <alternativeName>
        <fullName evidence="10">Lysophosphatidic acid synthase</fullName>
        <shortName evidence="10">LPA synthase</shortName>
    </alternativeName>
</protein>
<feature type="transmembrane region" description="Helical" evidence="10">
    <location>
        <begin position="113"/>
        <end position="134"/>
    </location>
</feature>
<dbReference type="GO" id="GO:0043772">
    <property type="term" value="F:acyl-phosphate glycerol-3-phosphate acyltransferase activity"/>
    <property type="evidence" value="ECO:0007669"/>
    <property type="project" value="UniProtKB-UniRule"/>
</dbReference>
<sequence>MKTSLVFIVITYIVGSIPFGLLFSKIKGIDIRKHGSGNIGATNVARVIGKGWGLFTLLLDFLKGYLPIKLYLLYYAQGPSDPLPGVLGLFAVCGHCFSIFLKGRGGKGVATAAGVFLAFSPKAFLAPVLIFIISVKLSGFVSVGSLLASASAPISMHLNGASPFIEPFLWLIVLVIWFQHRSNIKRLLSGKEMKI</sequence>
<keyword evidence="7 10" id="KW-0472">Membrane</keyword>
<dbReference type="SMART" id="SM01207">
    <property type="entry name" value="G3P_acyltransf"/>
    <property type="match status" value="1"/>
</dbReference>